<dbReference type="EMBL" id="NMUL01000021">
    <property type="protein sequence ID" value="OXM65899.1"/>
    <property type="molecule type" value="Genomic_DNA"/>
</dbReference>
<keyword evidence="7" id="KW-1185">Reference proteome</keyword>
<keyword evidence="2" id="KW-0732">Signal</keyword>
<feature type="domain" description="Peptidase S33 tripeptidyl aminopeptidase-like C-terminal" evidence="5">
    <location>
        <begin position="363"/>
        <end position="451"/>
    </location>
</feature>
<proteinExistence type="inferred from homology"/>
<accession>A0A229T547</accession>
<dbReference type="PANTHER" id="PTHR43248:SF29">
    <property type="entry name" value="TRIPEPTIDYL AMINOPEPTIDASE"/>
    <property type="match status" value="1"/>
</dbReference>
<evidence type="ECO:0000256" key="1">
    <source>
        <dbReference type="ARBA" id="ARBA00010088"/>
    </source>
</evidence>
<evidence type="ECO:0008006" key="8">
    <source>
        <dbReference type="Google" id="ProtNLM"/>
    </source>
</evidence>
<evidence type="ECO:0000259" key="4">
    <source>
        <dbReference type="Pfam" id="PF00561"/>
    </source>
</evidence>
<evidence type="ECO:0000313" key="7">
    <source>
        <dbReference type="Proteomes" id="UP000215199"/>
    </source>
</evidence>
<keyword evidence="3" id="KW-0378">Hydrolase</keyword>
<evidence type="ECO:0000256" key="2">
    <source>
        <dbReference type="ARBA" id="ARBA00022729"/>
    </source>
</evidence>
<dbReference type="PANTHER" id="PTHR43248">
    <property type="entry name" value="2-SUCCINYL-6-HYDROXY-2,4-CYCLOHEXADIENE-1-CARBOXYLATE SYNTHASE"/>
    <property type="match status" value="1"/>
</dbReference>
<dbReference type="GO" id="GO:0016787">
    <property type="term" value="F:hydrolase activity"/>
    <property type="evidence" value="ECO:0007669"/>
    <property type="project" value="UniProtKB-KW"/>
</dbReference>
<dbReference type="InterPro" id="IPR029058">
    <property type="entry name" value="AB_hydrolase_fold"/>
</dbReference>
<dbReference type="Gene3D" id="3.40.50.1820">
    <property type="entry name" value="alpha/beta hydrolase"/>
    <property type="match status" value="1"/>
</dbReference>
<dbReference type="Pfam" id="PF08386">
    <property type="entry name" value="Abhydrolase_4"/>
    <property type="match status" value="1"/>
</dbReference>
<dbReference type="Proteomes" id="UP000215199">
    <property type="component" value="Unassembled WGS sequence"/>
</dbReference>
<dbReference type="InterPro" id="IPR000073">
    <property type="entry name" value="AB_hydrolase_1"/>
</dbReference>
<reference evidence="7" key="1">
    <citation type="submission" date="2017-07" db="EMBL/GenBank/DDBJ databases">
        <title>Comparative genome mining reveals phylogenetic distribution patterns of secondary metabolites in Amycolatopsis.</title>
        <authorList>
            <person name="Adamek M."/>
            <person name="Alanjary M."/>
            <person name="Sales-Ortells H."/>
            <person name="Goodfellow M."/>
            <person name="Bull A.T."/>
            <person name="Kalinowski J."/>
            <person name="Ziemert N."/>
        </authorList>
    </citation>
    <scope>NUCLEOTIDE SEQUENCE [LARGE SCALE GENOMIC DNA]</scope>
    <source>
        <strain evidence="7">H5</strain>
    </source>
</reference>
<sequence>MSRASTTDLDWTAAGQNGAQRASLTVPVDHAAAHGAEIDLSVVRYPATEPENRIGVLVVLPDDPGSPGVPFTGQVAGALPESLTRRFDVVGFDHRFSGDSVPLRWGLDQREIFWVFHHPDSFPAEVRFQAEIAAKAAAHSLETLPHISTRAIARDVDLLRRALGEERINLLGHNYGSYLGAVYGEMFGDHAGRVVLDSVLSPDWVWRDLFVNFADNCEAALAAWCAGSAGGALGPDAGAVRAAFDDVLRKAGAGGLMLGGVPLPLDGRLFRVLTMMLLSSRRSHPALADVVRCARTGEVLSAATQQLLGALFAAPRGAETAAAQLAILCGDAAWPRSIEFYESAYEAATGFMGPALCGIKAGAFWPVQPAEPPTSFGPAKAEGVLLVQAEHDMFTTAAGAARLRELLGEGTRSVLVGNMAEHRVFPFAGDERVNSLVAEFLITGRLPESDVRLDDRE</sequence>
<dbReference type="InterPro" id="IPR051601">
    <property type="entry name" value="Serine_prot/Carboxylest_S33"/>
</dbReference>
<dbReference type="InterPro" id="IPR013595">
    <property type="entry name" value="Pept_S33_TAP-like_C"/>
</dbReference>
<feature type="domain" description="AB hydrolase-1" evidence="4">
    <location>
        <begin position="79"/>
        <end position="211"/>
    </location>
</feature>
<organism evidence="6 7">
    <name type="scientific">Amycolatopsis vastitatis</name>
    <dbReference type="NCBI Taxonomy" id="1905142"/>
    <lineage>
        <taxon>Bacteria</taxon>
        <taxon>Bacillati</taxon>
        <taxon>Actinomycetota</taxon>
        <taxon>Actinomycetes</taxon>
        <taxon>Pseudonocardiales</taxon>
        <taxon>Pseudonocardiaceae</taxon>
        <taxon>Amycolatopsis</taxon>
    </lineage>
</organism>
<dbReference type="AlphaFoldDB" id="A0A229T547"/>
<evidence type="ECO:0000256" key="3">
    <source>
        <dbReference type="ARBA" id="ARBA00022801"/>
    </source>
</evidence>
<evidence type="ECO:0000313" key="6">
    <source>
        <dbReference type="EMBL" id="OXM65899.1"/>
    </source>
</evidence>
<comment type="caution">
    <text evidence="6">The sequence shown here is derived from an EMBL/GenBank/DDBJ whole genome shotgun (WGS) entry which is preliminary data.</text>
</comment>
<name>A0A229T547_9PSEU</name>
<dbReference type="SUPFAM" id="SSF53474">
    <property type="entry name" value="alpha/beta-Hydrolases"/>
    <property type="match status" value="1"/>
</dbReference>
<comment type="similarity">
    <text evidence="1">Belongs to the peptidase S33 family.</text>
</comment>
<gene>
    <name evidence="6" type="ORF">CF165_21170</name>
</gene>
<dbReference type="OrthoDB" id="3930934at2"/>
<evidence type="ECO:0000259" key="5">
    <source>
        <dbReference type="Pfam" id="PF08386"/>
    </source>
</evidence>
<dbReference type="RefSeq" id="WP_093949261.1">
    <property type="nucleotide sequence ID" value="NZ_NMUL01000021.1"/>
</dbReference>
<protein>
    <recommendedName>
        <fullName evidence="8">Alpha/beta hydrolase</fullName>
    </recommendedName>
</protein>
<dbReference type="Pfam" id="PF00561">
    <property type="entry name" value="Abhydrolase_1"/>
    <property type="match status" value="1"/>
</dbReference>